<dbReference type="InterPro" id="IPR016162">
    <property type="entry name" value="Ald_DH_N"/>
</dbReference>
<dbReference type="Gene3D" id="3.40.309.10">
    <property type="entry name" value="Aldehyde Dehydrogenase, Chain A, domain 2"/>
    <property type="match status" value="1"/>
</dbReference>
<dbReference type="AlphaFoldDB" id="A0A7M5V9E3"/>
<dbReference type="InterPro" id="IPR050740">
    <property type="entry name" value="Aldehyde_DH_Superfamily"/>
</dbReference>
<dbReference type="EnsemblMetazoa" id="CLYHEMT004758.1">
    <property type="protein sequence ID" value="CLYHEMP004758.1"/>
    <property type="gene ID" value="CLYHEMG004758"/>
</dbReference>
<feature type="domain" description="Aldehyde dehydrogenase" evidence="9">
    <location>
        <begin position="23"/>
        <end position="486"/>
    </location>
</feature>
<dbReference type="GO" id="GO:0004777">
    <property type="term" value="F:succinate-semialdehyde dehydrogenase (NAD+) activity"/>
    <property type="evidence" value="ECO:0007669"/>
    <property type="project" value="UniProtKB-EC"/>
</dbReference>
<dbReference type="InterPro" id="IPR016161">
    <property type="entry name" value="Ald_DH/histidinol_DH"/>
</dbReference>
<comment type="pathway">
    <text evidence="1">Amino-acid degradation; 4-aminobutanoate degradation.</text>
</comment>
<reference evidence="10" key="1">
    <citation type="submission" date="2021-01" db="UniProtKB">
        <authorList>
            <consortium name="EnsemblMetazoa"/>
        </authorList>
    </citation>
    <scope>IDENTIFICATION</scope>
</reference>
<feature type="active site" evidence="7">
    <location>
        <position position="262"/>
    </location>
</feature>
<dbReference type="Proteomes" id="UP000594262">
    <property type="component" value="Unplaced"/>
</dbReference>
<dbReference type="Gene3D" id="3.40.605.10">
    <property type="entry name" value="Aldehyde Dehydrogenase, Chain A, domain 1"/>
    <property type="match status" value="1"/>
</dbReference>
<name>A0A7M5V9E3_9CNID</name>
<evidence type="ECO:0000256" key="4">
    <source>
        <dbReference type="ARBA" id="ARBA00019842"/>
    </source>
</evidence>
<evidence type="ECO:0000256" key="2">
    <source>
        <dbReference type="ARBA" id="ARBA00009986"/>
    </source>
</evidence>
<dbReference type="InterPro" id="IPR016163">
    <property type="entry name" value="Ald_DH_C"/>
</dbReference>
<dbReference type="FunFam" id="3.40.309.10:FF:000004">
    <property type="entry name" value="Succinate-semialdehyde dehydrogenase I"/>
    <property type="match status" value="1"/>
</dbReference>
<evidence type="ECO:0000256" key="8">
    <source>
        <dbReference type="RuleBase" id="RU003345"/>
    </source>
</evidence>
<dbReference type="OrthoDB" id="310895at2759"/>
<dbReference type="RefSeq" id="XP_066933239.1">
    <property type="nucleotide sequence ID" value="XM_067077138.1"/>
</dbReference>
<dbReference type="GO" id="GO:0009450">
    <property type="term" value="P:gamma-aminobutyric acid catabolic process"/>
    <property type="evidence" value="ECO:0007669"/>
    <property type="project" value="TreeGrafter"/>
</dbReference>
<evidence type="ECO:0000313" key="10">
    <source>
        <dbReference type="EnsemblMetazoa" id="CLYHEMP004758.1"/>
    </source>
</evidence>
<evidence type="ECO:0000256" key="7">
    <source>
        <dbReference type="PROSITE-ProRule" id="PRU10007"/>
    </source>
</evidence>
<dbReference type="PROSITE" id="PS00070">
    <property type="entry name" value="ALDEHYDE_DEHYDR_CYS"/>
    <property type="match status" value="1"/>
</dbReference>
<organism evidence="10 11">
    <name type="scientific">Clytia hemisphaerica</name>
    <dbReference type="NCBI Taxonomy" id="252671"/>
    <lineage>
        <taxon>Eukaryota</taxon>
        <taxon>Metazoa</taxon>
        <taxon>Cnidaria</taxon>
        <taxon>Hydrozoa</taxon>
        <taxon>Hydroidolina</taxon>
        <taxon>Leptothecata</taxon>
        <taxon>Obeliida</taxon>
        <taxon>Clytiidae</taxon>
        <taxon>Clytia</taxon>
    </lineage>
</organism>
<dbReference type="InterPro" id="IPR016160">
    <property type="entry name" value="Ald_DH_CS_CYS"/>
</dbReference>
<sequence length="491" mass="53243">MSSRQILSKLGSFQEQAFVNGIWQSSASQKTFPVYSPSTGELVANVADCDANDTKKAIDVANQAFQLWKTTSCRERSALLKDLYEGMMSNQKDLATIMAIESGKPISEGMMEVKFAASFFEWYAGEAMRMNGEVLPNAEPNNRRIVIKQPVGVCGLITPWNFPIGMITRKLGPALAAGCTAVLKPSEETPLTALAFGKIAEEVGMPAGLLNIVTASRENTDQVGGALCDSDVIRKITFTGSTRVGKLLYERSAQNVKRLSMELGGNAPFIVFNSANAKLAAQKAVMSRFRNTGQTCVCAERVFVQDEIYDEFLEELKKCVAELQLGDPLDASTTQSAVINQRALDSIQDKVTDAKEKGASIAVGGNLAESKGSLYYEPTIITDCKIDMKVFKEEIFGPVIPLIKFQSESIGVLMANAHSTGLAGYIMSRDMAQVWRVSEALEVGMVGVNDQAISCDIIPFGGVKESGLGREGSVHGLNDYTELKYIHFGLE</sequence>
<protein>
    <recommendedName>
        <fullName evidence="4">Succinate-semialdehyde dehydrogenase, mitochondrial</fullName>
        <ecNumber evidence="3">1.2.1.24</ecNumber>
    </recommendedName>
    <alternativeName>
        <fullName evidence="6">NAD(+)-dependent succinic semialdehyde dehydrogenase</fullName>
    </alternativeName>
</protein>
<evidence type="ECO:0000313" key="11">
    <source>
        <dbReference type="Proteomes" id="UP000594262"/>
    </source>
</evidence>
<dbReference type="Pfam" id="PF00171">
    <property type="entry name" value="Aldedh"/>
    <property type="match status" value="1"/>
</dbReference>
<dbReference type="SUPFAM" id="SSF53720">
    <property type="entry name" value="ALDH-like"/>
    <property type="match status" value="1"/>
</dbReference>
<keyword evidence="11" id="KW-1185">Reference proteome</keyword>
<comment type="similarity">
    <text evidence="2 8">Belongs to the aldehyde dehydrogenase family.</text>
</comment>
<dbReference type="InterPro" id="IPR029510">
    <property type="entry name" value="Ald_DH_CS_GLU"/>
</dbReference>
<dbReference type="GeneID" id="136820901"/>
<dbReference type="PROSITE" id="PS00687">
    <property type="entry name" value="ALDEHYDE_DEHYDR_GLU"/>
    <property type="match status" value="1"/>
</dbReference>
<accession>A0A7M5V9E3</accession>
<proteinExistence type="inferred from homology"/>
<dbReference type="InterPro" id="IPR015590">
    <property type="entry name" value="Aldehyde_DH_dom"/>
</dbReference>
<keyword evidence="5 8" id="KW-0560">Oxidoreductase</keyword>
<evidence type="ECO:0000259" key="9">
    <source>
        <dbReference type="Pfam" id="PF00171"/>
    </source>
</evidence>
<evidence type="ECO:0000256" key="5">
    <source>
        <dbReference type="ARBA" id="ARBA00023002"/>
    </source>
</evidence>
<dbReference type="PANTHER" id="PTHR43353:SF5">
    <property type="entry name" value="SUCCINATE-SEMIALDEHYDE DEHYDROGENASE, MITOCHONDRIAL"/>
    <property type="match status" value="1"/>
</dbReference>
<dbReference type="EC" id="1.2.1.24" evidence="3"/>
<dbReference type="FunFam" id="3.40.605.10:FF:000005">
    <property type="entry name" value="Succinate-semialdehyde dehydrogenase I"/>
    <property type="match status" value="1"/>
</dbReference>
<dbReference type="PANTHER" id="PTHR43353">
    <property type="entry name" value="SUCCINATE-SEMIALDEHYDE DEHYDROGENASE, MITOCHONDRIAL"/>
    <property type="match status" value="1"/>
</dbReference>
<evidence type="ECO:0000256" key="3">
    <source>
        <dbReference type="ARBA" id="ARBA00013051"/>
    </source>
</evidence>
<evidence type="ECO:0000256" key="6">
    <source>
        <dbReference type="ARBA" id="ARBA00030806"/>
    </source>
</evidence>
<dbReference type="CDD" id="cd07103">
    <property type="entry name" value="ALDH_F5_SSADH_GabD"/>
    <property type="match status" value="1"/>
</dbReference>
<evidence type="ECO:0000256" key="1">
    <source>
        <dbReference type="ARBA" id="ARBA00005176"/>
    </source>
</evidence>